<dbReference type="InterPro" id="IPR012341">
    <property type="entry name" value="6hp_glycosidase-like_sf"/>
</dbReference>
<dbReference type="GO" id="GO:0004560">
    <property type="term" value="F:alpha-L-fucosidase activity"/>
    <property type="evidence" value="ECO:0007669"/>
    <property type="project" value="TreeGrafter"/>
</dbReference>
<feature type="domain" description="Glycosyl hydrolase family 95 catalytic" evidence="2">
    <location>
        <begin position="551"/>
        <end position="755"/>
    </location>
</feature>
<name>A0A175A403_9FIRM</name>
<evidence type="ECO:0000313" key="3">
    <source>
        <dbReference type="EMBL" id="CUQ90180.1"/>
    </source>
</evidence>
<evidence type="ECO:0000313" key="4">
    <source>
        <dbReference type="Proteomes" id="UP000095780"/>
    </source>
</evidence>
<protein>
    <submittedName>
        <fullName evidence="3">Uncharacterized protein</fullName>
    </submittedName>
</protein>
<dbReference type="InterPro" id="IPR027414">
    <property type="entry name" value="GH95_N_dom"/>
</dbReference>
<dbReference type="Pfam" id="PF14498">
    <property type="entry name" value="Glyco_hyd_65N_2"/>
    <property type="match status" value="1"/>
</dbReference>
<feature type="domain" description="Glycosyl hydrolase family 95 catalytic" evidence="2">
    <location>
        <begin position="341"/>
        <end position="481"/>
    </location>
</feature>
<organism evidence="3 4">
    <name type="scientific">Lachnospira eligens</name>
    <dbReference type="NCBI Taxonomy" id="39485"/>
    <lineage>
        <taxon>Bacteria</taxon>
        <taxon>Bacillati</taxon>
        <taxon>Bacillota</taxon>
        <taxon>Clostridia</taxon>
        <taxon>Lachnospirales</taxon>
        <taxon>Lachnospiraceae</taxon>
        <taxon>Lachnospira</taxon>
    </lineage>
</organism>
<sequence length="831" mass="94416">MYSSFSKKFRQIKPYDNYNVTDVPWHEAMVAGNGRLGVLESCAPIEDSLIYQNVEFVMPSEEPRHVPYDVTAQLDEARQSVINFDDTWNIHDRKRTNMYCYHPGHMIRLTLEGEPDISGYRRWTDYKTGTINTTFKSDGASVSKSTYVSRKQNVIITKIISEKSVNMSISTDDFESMPKFGVQKNNIPAPERNMLYSRFVRDNIIGTVVHYPEYEGSELAKGGFAGVTRILTDGDMRVSSKPKDSRAYTCIDETAPVINISHAESITLITYTDWTDDLGEYCEFRDRVNGKDTFALVDKCINKVNSVNITEEPVSLDHKNIELKLDGGYFCESANEELLDLQKNEYDIMPHLLEKLYYNGLYGMQACAGTTAPRLSGLWVGEWNLLWRSAYTMDANVNIQVSGMNGSGLYEAGVGYMWFILRQIPDWVNNAAMVYGMKDAVLIPVNTDGHRAMMVEYDINYPFQYWNAGAGWMLIPIYEFLQTYGDAVITTFDASLIKMYGKDTFDVRKDVYEPLLKKAYNFWKQIGNPEYYTDTDGNARYEKGKCSLNAGEHYLIIPSFSPENKPLGYHSAITANAAMDISAAKDVINMYIEMINKEMAEENRTAAMQAVSEAEALLRLLPDFMYDESGAVKEWSMKEYGENNAHRHISHLYPAWPALQTQHDSKLAAACRQAVINRNHENKGKDDTASHGWIHKALVEARLKNADAVYDTLNLLVHSDIFYTTLFTDHNTDRSKGVYCTDTAFGLVGIINEMLVYSDEHTIELLPAWSDKLGSGMVKGLRTRCGITIDELKWDVDKKKVYVSLDWGNADEINIVCGKYEIEKIGHERQS</sequence>
<dbReference type="Gene3D" id="1.50.10.10">
    <property type="match status" value="1"/>
</dbReference>
<reference evidence="3 4" key="1">
    <citation type="submission" date="2015-09" db="EMBL/GenBank/DDBJ databases">
        <authorList>
            <consortium name="Pathogen Informatics"/>
        </authorList>
    </citation>
    <scope>NUCLEOTIDE SEQUENCE [LARGE SCALE GENOMIC DNA]</scope>
    <source>
        <strain evidence="3 4">2789STDY5834878</strain>
    </source>
</reference>
<evidence type="ECO:0000259" key="1">
    <source>
        <dbReference type="Pfam" id="PF14498"/>
    </source>
</evidence>
<proteinExistence type="predicted"/>
<dbReference type="InterPro" id="IPR008928">
    <property type="entry name" value="6-hairpin_glycosidase_sf"/>
</dbReference>
<dbReference type="EMBL" id="CZBV01000008">
    <property type="protein sequence ID" value="CUQ90180.1"/>
    <property type="molecule type" value="Genomic_DNA"/>
</dbReference>
<dbReference type="PANTHER" id="PTHR31084:SF0">
    <property type="entry name" value="ALPHA-L-FUCOSIDASE 2"/>
    <property type="match status" value="1"/>
</dbReference>
<dbReference type="Proteomes" id="UP000095780">
    <property type="component" value="Unassembled WGS sequence"/>
</dbReference>
<dbReference type="SUPFAM" id="SSF48208">
    <property type="entry name" value="Six-hairpin glycosidases"/>
    <property type="match status" value="1"/>
</dbReference>
<dbReference type="Pfam" id="PF22124">
    <property type="entry name" value="Glyco_hydro_95_cat"/>
    <property type="match status" value="2"/>
</dbReference>
<dbReference type="InterPro" id="IPR054363">
    <property type="entry name" value="GH95_cat"/>
</dbReference>
<dbReference type="PANTHER" id="PTHR31084">
    <property type="entry name" value="ALPHA-L-FUCOSIDASE 2"/>
    <property type="match status" value="1"/>
</dbReference>
<feature type="domain" description="Glycosyl hydrolase family 95 N-terminal" evidence="1">
    <location>
        <begin position="25"/>
        <end position="172"/>
    </location>
</feature>
<gene>
    <name evidence="3" type="ORF">ERS852492_02617</name>
</gene>
<dbReference type="RefSeq" id="WP_055287990.1">
    <property type="nucleotide sequence ID" value="NZ_CABIXW010000008.1"/>
</dbReference>
<dbReference type="AlphaFoldDB" id="A0A175A403"/>
<evidence type="ECO:0000259" key="2">
    <source>
        <dbReference type="Pfam" id="PF22124"/>
    </source>
</evidence>
<dbReference type="GO" id="GO:0005975">
    <property type="term" value="P:carbohydrate metabolic process"/>
    <property type="evidence" value="ECO:0007669"/>
    <property type="project" value="InterPro"/>
</dbReference>
<accession>A0A175A403</accession>